<dbReference type="RefSeq" id="XP_007766429.1">
    <property type="nucleotide sequence ID" value="XM_007768239.1"/>
</dbReference>
<evidence type="ECO:0000259" key="1">
    <source>
        <dbReference type="PROSITE" id="PS50181"/>
    </source>
</evidence>
<evidence type="ECO:0000313" key="3">
    <source>
        <dbReference type="Proteomes" id="UP000053558"/>
    </source>
</evidence>
<dbReference type="OrthoDB" id="2688364at2759"/>
<dbReference type="InterPro" id="IPR001810">
    <property type="entry name" value="F-box_dom"/>
</dbReference>
<comment type="caution">
    <text evidence="2">The sequence shown here is derived from an EMBL/GenBank/DDBJ whole genome shotgun (WGS) entry which is preliminary data.</text>
</comment>
<keyword evidence="3" id="KW-1185">Reference proteome</keyword>
<dbReference type="Proteomes" id="UP000053558">
    <property type="component" value="Unassembled WGS sequence"/>
</dbReference>
<feature type="domain" description="F-box" evidence="1">
    <location>
        <begin position="2"/>
        <end position="48"/>
    </location>
</feature>
<organism evidence="2 3">
    <name type="scientific">Coniophora puteana (strain RWD-64-598)</name>
    <name type="common">Brown rot fungus</name>
    <dbReference type="NCBI Taxonomy" id="741705"/>
    <lineage>
        <taxon>Eukaryota</taxon>
        <taxon>Fungi</taxon>
        <taxon>Dikarya</taxon>
        <taxon>Basidiomycota</taxon>
        <taxon>Agaricomycotina</taxon>
        <taxon>Agaricomycetes</taxon>
        <taxon>Agaricomycetidae</taxon>
        <taxon>Boletales</taxon>
        <taxon>Coniophorineae</taxon>
        <taxon>Coniophoraceae</taxon>
        <taxon>Coniophora</taxon>
    </lineage>
</organism>
<name>A0A5M3MU85_CONPW</name>
<sequence>MVTTLETITFDVLIQIIAQLDITDVLRLRQVSTRLLEVTLERALWDELYRSSHLPRTIGPLPSQSQQDLESVLARSAQVGHNMFVKGSPVRSRVVEYGPDCWGARILAGKVLLYVDPGSSTRKESVLFYNLDDDMLGDPQVVHEFDGEHASVISIDSVDVHDFRGQGHAYVGLQTANSESRDTEVLIMKMKDSGDELKFELVYRYTRDANSFHSLVASPRHIIVGHMLKNKSMAHVFDISGLEGGPLAEVEDTDETLVISDGDIGFGPDFYACSTHLIFLKPHPDPRETCMRLTAVPLMDSSAGSDSECRPEAPTCDIDAFEPLSFGILRDSIVDREPGYTEVIVHGLAERNGVYTLTVSKLLIPSHIGPDASQEIRVTSHIVVNFPDRPGLYMQPSFTGSARCIFYYSNEAATAELRALEYCYDEATERPVLLDSTSNLDYLGVLYDDFVTRDAEMQHFEQEPHSGRILYHYRTSPSEDDPSREESNLCIVDFA</sequence>
<accession>A0A5M3MU85</accession>
<dbReference type="SUPFAM" id="SSF81383">
    <property type="entry name" value="F-box domain"/>
    <property type="match status" value="1"/>
</dbReference>
<reference evidence="3" key="1">
    <citation type="journal article" date="2012" name="Science">
        <title>The Paleozoic origin of enzymatic lignin decomposition reconstructed from 31 fungal genomes.</title>
        <authorList>
            <person name="Floudas D."/>
            <person name="Binder M."/>
            <person name="Riley R."/>
            <person name="Barry K."/>
            <person name="Blanchette R.A."/>
            <person name="Henrissat B."/>
            <person name="Martinez A.T."/>
            <person name="Otillar R."/>
            <person name="Spatafora J.W."/>
            <person name="Yadav J.S."/>
            <person name="Aerts A."/>
            <person name="Benoit I."/>
            <person name="Boyd A."/>
            <person name="Carlson A."/>
            <person name="Copeland A."/>
            <person name="Coutinho P.M."/>
            <person name="de Vries R.P."/>
            <person name="Ferreira P."/>
            <person name="Findley K."/>
            <person name="Foster B."/>
            <person name="Gaskell J."/>
            <person name="Glotzer D."/>
            <person name="Gorecki P."/>
            <person name="Heitman J."/>
            <person name="Hesse C."/>
            <person name="Hori C."/>
            <person name="Igarashi K."/>
            <person name="Jurgens J.A."/>
            <person name="Kallen N."/>
            <person name="Kersten P."/>
            <person name="Kohler A."/>
            <person name="Kuees U."/>
            <person name="Kumar T.K.A."/>
            <person name="Kuo A."/>
            <person name="LaButti K."/>
            <person name="Larrondo L.F."/>
            <person name="Lindquist E."/>
            <person name="Ling A."/>
            <person name="Lombard V."/>
            <person name="Lucas S."/>
            <person name="Lundell T."/>
            <person name="Martin R."/>
            <person name="McLaughlin D.J."/>
            <person name="Morgenstern I."/>
            <person name="Morin E."/>
            <person name="Murat C."/>
            <person name="Nagy L.G."/>
            <person name="Nolan M."/>
            <person name="Ohm R.A."/>
            <person name="Patyshakuliyeva A."/>
            <person name="Rokas A."/>
            <person name="Ruiz-Duenas F.J."/>
            <person name="Sabat G."/>
            <person name="Salamov A."/>
            <person name="Samejima M."/>
            <person name="Schmutz J."/>
            <person name="Slot J.C."/>
            <person name="St John F."/>
            <person name="Stenlid J."/>
            <person name="Sun H."/>
            <person name="Sun S."/>
            <person name="Syed K."/>
            <person name="Tsang A."/>
            <person name="Wiebenga A."/>
            <person name="Young D."/>
            <person name="Pisabarro A."/>
            <person name="Eastwood D.C."/>
            <person name="Martin F."/>
            <person name="Cullen D."/>
            <person name="Grigoriev I.V."/>
            <person name="Hibbett D.S."/>
        </authorList>
    </citation>
    <scope>NUCLEOTIDE SEQUENCE [LARGE SCALE GENOMIC DNA]</scope>
    <source>
        <strain evidence="3">RWD-64-598 SS2</strain>
    </source>
</reference>
<evidence type="ECO:0000313" key="2">
    <source>
        <dbReference type="EMBL" id="EIW82732.1"/>
    </source>
</evidence>
<dbReference type="InterPro" id="IPR036047">
    <property type="entry name" value="F-box-like_dom_sf"/>
</dbReference>
<gene>
    <name evidence="2" type="ORF">CONPUDRAFT_71457</name>
</gene>
<proteinExistence type="predicted"/>
<protein>
    <recommendedName>
        <fullName evidence="1">F-box domain-containing protein</fullName>
    </recommendedName>
</protein>
<dbReference type="GeneID" id="19208929"/>
<dbReference type="KEGG" id="cput:CONPUDRAFT_71457"/>
<dbReference type="EMBL" id="JH711576">
    <property type="protein sequence ID" value="EIW82732.1"/>
    <property type="molecule type" value="Genomic_DNA"/>
</dbReference>
<dbReference type="AlphaFoldDB" id="A0A5M3MU85"/>
<dbReference type="Pfam" id="PF12937">
    <property type="entry name" value="F-box-like"/>
    <property type="match status" value="1"/>
</dbReference>
<dbReference type="PROSITE" id="PS50181">
    <property type="entry name" value="FBOX"/>
    <property type="match status" value="1"/>
</dbReference>